<dbReference type="CDD" id="cd06261">
    <property type="entry name" value="TM_PBP2"/>
    <property type="match status" value="1"/>
</dbReference>
<keyword evidence="4 10" id="KW-0813">Transport</keyword>
<reference evidence="14" key="1">
    <citation type="submission" date="2018-05" db="EMBL/GenBank/DDBJ databases">
        <title>Genome sequencing of Phenylobacterium sp. HYN0004.</title>
        <authorList>
            <person name="Yi H."/>
            <person name="Baek C."/>
        </authorList>
    </citation>
    <scope>NUCLEOTIDE SEQUENCE [LARGE SCALE GENOMIC DNA]</scope>
    <source>
        <strain evidence="14">HYN0004</strain>
    </source>
</reference>
<dbReference type="EMBL" id="CP029479">
    <property type="protein sequence ID" value="AWM76534.1"/>
    <property type="molecule type" value="Genomic_DNA"/>
</dbReference>
<dbReference type="RefSeq" id="WP_110449103.1">
    <property type="nucleotide sequence ID" value="NZ_CP029479.1"/>
</dbReference>
<dbReference type="InterPro" id="IPR035906">
    <property type="entry name" value="MetI-like_sf"/>
</dbReference>
<dbReference type="InterPro" id="IPR000515">
    <property type="entry name" value="MetI-like"/>
</dbReference>
<feature type="transmembrane region" description="Helical" evidence="10">
    <location>
        <begin position="139"/>
        <end position="170"/>
    </location>
</feature>
<dbReference type="KEGG" id="phb:HYN04_01385"/>
<feature type="transmembrane region" description="Helical" evidence="10">
    <location>
        <begin position="83"/>
        <end position="103"/>
    </location>
</feature>
<evidence type="ECO:0000256" key="4">
    <source>
        <dbReference type="ARBA" id="ARBA00022448"/>
    </source>
</evidence>
<evidence type="ECO:0000256" key="5">
    <source>
        <dbReference type="ARBA" id="ARBA00022475"/>
    </source>
</evidence>
<evidence type="ECO:0000256" key="1">
    <source>
        <dbReference type="ARBA" id="ARBA00002949"/>
    </source>
</evidence>
<dbReference type="AlphaFoldDB" id="A0A2Z3HZA6"/>
<gene>
    <name evidence="13" type="primary">modB</name>
    <name evidence="13" type="ORF">HYN04_01385</name>
</gene>
<evidence type="ECO:0000256" key="6">
    <source>
        <dbReference type="ARBA" id="ARBA00022505"/>
    </source>
</evidence>
<dbReference type="GO" id="GO:0015098">
    <property type="term" value="F:molybdate ion transmembrane transporter activity"/>
    <property type="evidence" value="ECO:0007669"/>
    <property type="project" value="UniProtKB-UniRule"/>
</dbReference>
<keyword evidence="7 10" id="KW-0812">Transmembrane</keyword>
<sequence length="222" mass="23371">MDAVAFALSFKLSLWTACLLTPMGVLIARALAFQVRRGRAVLEGLIALPLVLPPTVLGFYLLSALGEASPLGRLWSSVFGQGLVFSFEGLVAASLVANLPFAVQPALRAFEAIRPELREAAWVSGLGPWRTFWTVEAPLAWPGVLTGFILTFAHTMGEFGVVLMIGGSIPGETRTAALAIYDKVQAFDDAGAGVLAAALVAVSVAAIIAVQALGSRLARHDR</sequence>
<dbReference type="OrthoDB" id="9774448at2"/>
<keyword evidence="9 10" id="KW-0472">Membrane</keyword>
<dbReference type="Pfam" id="PF00528">
    <property type="entry name" value="BPD_transp_1"/>
    <property type="match status" value="1"/>
</dbReference>
<comment type="subcellular location">
    <subcellularLocation>
        <location evidence="11">Cell inner membrane</location>
        <topology evidence="11">Multi-pass membrane protein</topology>
    </subcellularLocation>
    <subcellularLocation>
        <location evidence="2 10">Cell membrane</location>
        <topology evidence="2 10">Multi-pass membrane protein</topology>
    </subcellularLocation>
</comment>
<dbReference type="Proteomes" id="UP000247763">
    <property type="component" value="Chromosome"/>
</dbReference>
<dbReference type="PANTHER" id="PTHR30183:SF8">
    <property type="entry name" value="MOLYBDENUM TRANSPORT SYSTEM PERMEASE"/>
    <property type="match status" value="1"/>
</dbReference>
<evidence type="ECO:0000256" key="8">
    <source>
        <dbReference type="ARBA" id="ARBA00022989"/>
    </source>
</evidence>
<dbReference type="NCBIfam" id="TIGR02141">
    <property type="entry name" value="modB_ABC"/>
    <property type="match status" value="1"/>
</dbReference>
<keyword evidence="14" id="KW-1185">Reference proteome</keyword>
<protein>
    <recommendedName>
        <fullName evidence="11">Molybdenum transport system permease</fullName>
    </recommendedName>
</protein>
<evidence type="ECO:0000259" key="12">
    <source>
        <dbReference type="PROSITE" id="PS50928"/>
    </source>
</evidence>
<dbReference type="InterPro" id="IPR011867">
    <property type="entry name" value="ModB_ABC"/>
</dbReference>
<evidence type="ECO:0000313" key="14">
    <source>
        <dbReference type="Proteomes" id="UP000247763"/>
    </source>
</evidence>
<name>A0A2Z3HZA6_9CAUL</name>
<comment type="similarity">
    <text evidence="3 11">Belongs to the binding-protein-dependent transport system permease family. CysTW subfamily.</text>
</comment>
<dbReference type="GO" id="GO:0005886">
    <property type="term" value="C:plasma membrane"/>
    <property type="evidence" value="ECO:0007669"/>
    <property type="project" value="UniProtKB-SubCell"/>
</dbReference>
<keyword evidence="8 10" id="KW-1133">Transmembrane helix</keyword>
<evidence type="ECO:0000256" key="9">
    <source>
        <dbReference type="ARBA" id="ARBA00023136"/>
    </source>
</evidence>
<keyword evidence="5" id="KW-1003">Cell membrane</keyword>
<evidence type="ECO:0000256" key="10">
    <source>
        <dbReference type="RuleBase" id="RU363032"/>
    </source>
</evidence>
<evidence type="ECO:0000256" key="2">
    <source>
        <dbReference type="ARBA" id="ARBA00004651"/>
    </source>
</evidence>
<organism evidence="13 14">
    <name type="scientific">Phenylobacterium parvum</name>
    <dbReference type="NCBI Taxonomy" id="2201350"/>
    <lineage>
        <taxon>Bacteria</taxon>
        <taxon>Pseudomonadati</taxon>
        <taxon>Pseudomonadota</taxon>
        <taxon>Alphaproteobacteria</taxon>
        <taxon>Caulobacterales</taxon>
        <taxon>Caulobacteraceae</taxon>
        <taxon>Phenylobacterium</taxon>
    </lineage>
</organism>
<feature type="transmembrane region" description="Helical" evidence="10">
    <location>
        <begin position="12"/>
        <end position="32"/>
    </location>
</feature>
<evidence type="ECO:0000256" key="7">
    <source>
        <dbReference type="ARBA" id="ARBA00022692"/>
    </source>
</evidence>
<keyword evidence="11" id="KW-0997">Cell inner membrane</keyword>
<accession>A0A2Z3HZA6</accession>
<dbReference type="Gene3D" id="1.10.3720.10">
    <property type="entry name" value="MetI-like"/>
    <property type="match status" value="1"/>
</dbReference>
<dbReference type="PANTHER" id="PTHR30183">
    <property type="entry name" value="MOLYBDENUM TRANSPORT SYSTEM PERMEASE PROTEIN MODB"/>
    <property type="match status" value="1"/>
</dbReference>
<evidence type="ECO:0000256" key="3">
    <source>
        <dbReference type="ARBA" id="ARBA00007069"/>
    </source>
</evidence>
<evidence type="ECO:0000256" key="11">
    <source>
        <dbReference type="RuleBase" id="RU365097"/>
    </source>
</evidence>
<feature type="domain" description="ABC transmembrane type-1" evidence="12">
    <location>
        <begin position="6"/>
        <end position="212"/>
    </location>
</feature>
<feature type="transmembrane region" description="Helical" evidence="10">
    <location>
        <begin position="190"/>
        <end position="213"/>
    </location>
</feature>
<comment type="function">
    <text evidence="1 11">Part of the binding-protein-dependent transport system for molybdenum; probably responsible for the translocation of the substrate across the membrane.</text>
</comment>
<dbReference type="SUPFAM" id="SSF161098">
    <property type="entry name" value="MetI-like"/>
    <property type="match status" value="1"/>
</dbReference>
<proteinExistence type="inferred from homology"/>
<dbReference type="PROSITE" id="PS50928">
    <property type="entry name" value="ABC_TM1"/>
    <property type="match status" value="1"/>
</dbReference>
<feature type="transmembrane region" description="Helical" evidence="10">
    <location>
        <begin position="44"/>
        <end position="63"/>
    </location>
</feature>
<keyword evidence="6 11" id="KW-0500">Molybdenum</keyword>
<evidence type="ECO:0000313" key="13">
    <source>
        <dbReference type="EMBL" id="AWM76534.1"/>
    </source>
</evidence>